<evidence type="ECO:0000313" key="1">
    <source>
        <dbReference type="EMBL" id="MFD0965749.1"/>
    </source>
</evidence>
<organism evidence="1 2">
    <name type="scientific">Seminibacterium arietis</name>
    <dbReference type="NCBI Taxonomy" id="1173502"/>
    <lineage>
        <taxon>Bacteria</taxon>
        <taxon>Pseudomonadati</taxon>
        <taxon>Pseudomonadota</taxon>
        <taxon>Gammaproteobacteria</taxon>
        <taxon>Pasteurellales</taxon>
        <taxon>Pasteurellaceae</taxon>
        <taxon>Seminibacterium</taxon>
    </lineage>
</organism>
<keyword evidence="2" id="KW-1185">Reference proteome</keyword>
<gene>
    <name evidence="1" type="ORF">ACFQ02_02610</name>
</gene>
<accession>A0ABW3I8L6</accession>
<protein>
    <recommendedName>
        <fullName evidence="3">Lipoprotein</fullName>
    </recommendedName>
</protein>
<dbReference type="EMBL" id="JBHTJN010000004">
    <property type="protein sequence ID" value="MFD0965749.1"/>
    <property type="molecule type" value="Genomic_DNA"/>
</dbReference>
<dbReference type="RefSeq" id="WP_380818895.1">
    <property type="nucleotide sequence ID" value="NZ_JBHTJN010000004.1"/>
</dbReference>
<name>A0ABW3I8L6_9PAST</name>
<reference evidence="2" key="1">
    <citation type="journal article" date="2019" name="Int. J. Syst. Evol. Microbiol.">
        <title>The Global Catalogue of Microorganisms (GCM) 10K type strain sequencing project: providing services to taxonomists for standard genome sequencing and annotation.</title>
        <authorList>
            <consortium name="The Broad Institute Genomics Platform"/>
            <consortium name="The Broad Institute Genome Sequencing Center for Infectious Disease"/>
            <person name="Wu L."/>
            <person name="Ma J."/>
        </authorList>
    </citation>
    <scope>NUCLEOTIDE SEQUENCE [LARGE SCALE GENOMIC DNA]</scope>
    <source>
        <strain evidence="2">CCUG 61707</strain>
    </source>
</reference>
<comment type="caution">
    <text evidence="1">The sequence shown here is derived from an EMBL/GenBank/DDBJ whole genome shotgun (WGS) entry which is preliminary data.</text>
</comment>
<evidence type="ECO:0008006" key="3">
    <source>
        <dbReference type="Google" id="ProtNLM"/>
    </source>
</evidence>
<dbReference type="Proteomes" id="UP001596996">
    <property type="component" value="Unassembled WGS sequence"/>
</dbReference>
<dbReference type="PROSITE" id="PS51257">
    <property type="entry name" value="PROKAR_LIPOPROTEIN"/>
    <property type="match status" value="1"/>
</dbReference>
<proteinExistence type="predicted"/>
<evidence type="ECO:0000313" key="2">
    <source>
        <dbReference type="Proteomes" id="UP001596996"/>
    </source>
</evidence>
<sequence>MKLKLSSIVLMSIILAGCVTHRVGGYTLMSSKNVNLNTGKLMTTMERVREVHTNLNYARFDEATDRTIQTNKCAVALSDVETYAKPSFITVTAIVEGNLVIDRNLPGCAAK</sequence>